<protein>
    <submittedName>
        <fullName evidence="2">Uncharacterized protein</fullName>
    </submittedName>
</protein>
<dbReference type="EMBL" id="JAULSW010000001">
    <property type="protein sequence ID" value="KAK3393932.1"/>
    <property type="molecule type" value="Genomic_DNA"/>
</dbReference>
<gene>
    <name evidence="2" type="ORF">B0H63DRAFT_517096</name>
</gene>
<comment type="caution">
    <text evidence="2">The sequence shown here is derived from an EMBL/GenBank/DDBJ whole genome shotgun (WGS) entry which is preliminary data.</text>
</comment>
<keyword evidence="3" id="KW-1185">Reference proteome</keyword>
<feature type="region of interest" description="Disordered" evidence="1">
    <location>
        <begin position="1"/>
        <end position="29"/>
    </location>
</feature>
<feature type="region of interest" description="Disordered" evidence="1">
    <location>
        <begin position="408"/>
        <end position="435"/>
    </location>
</feature>
<evidence type="ECO:0000313" key="2">
    <source>
        <dbReference type="EMBL" id="KAK3393932.1"/>
    </source>
</evidence>
<proteinExistence type="predicted"/>
<reference evidence="2" key="2">
    <citation type="submission" date="2023-06" db="EMBL/GenBank/DDBJ databases">
        <authorList>
            <consortium name="Lawrence Berkeley National Laboratory"/>
            <person name="Haridas S."/>
            <person name="Hensen N."/>
            <person name="Bonometti L."/>
            <person name="Westerberg I."/>
            <person name="Brannstrom I.O."/>
            <person name="Guillou S."/>
            <person name="Cros-Aarteil S."/>
            <person name="Calhoun S."/>
            <person name="Kuo A."/>
            <person name="Mondo S."/>
            <person name="Pangilinan J."/>
            <person name="Riley R."/>
            <person name="LaButti K."/>
            <person name="Andreopoulos B."/>
            <person name="Lipzen A."/>
            <person name="Chen C."/>
            <person name="Yanf M."/>
            <person name="Daum C."/>
            <person name="Ng V."/>
            <person name="Clum A."/>
            <person name="Steindorff A."/>
            <person name="Ohm R."/>
            <person name="Martin F."/>
            <person name="Silar P."/>
            <person name="Natvig D."/>
            <person name="Lalanne C."/>
            <person name="Gautier V."/>
            <person name="Ament-velasquez S.L."/>
            <person name="Kruys A."/>
            <person name="Hutchinson M.I."/>
            <person name="Powell A.J."/>
            <person name="Barry K."/>
            <person name="Miller A.N."/>
            <person name="Grigoriev I.V."/>
            <person name="Debuchy R."/>
            <person name="Gladieux P."/>
            <person name="Thoren M.H."/>
            <person name="Johannesson H."/>
        </authorList>
    </citation>
    <scope>NUCLEOTIDE SEQUENCE</scope>
    <source>
        <strain evidence="2">CBS 232.78</strain>
    </source>
</reference>
<accession>A0AAE0P628</accession>
<dbReference type="AlphaFoldDB" id="A0AAE0P628"/>
<sequence length="680" mass="75639">MASANAPDTVDILSTKTSEKAPSPDQQPAPLIKVRTTHSDQLGFKLLYPPPNSNVDIKIDIVAIHDIAAGPDQTWVRWEKAKSPTEQDLTTNWLADTEMLPAAKIQSEIKKIARCAIEAHESAKSKALVSGGSREFERSFIAIAEALGIRHTKAASTNLLRAVRLYLGQEANGDLLMIVDGVDRDDPLDAPNHHISELSGQKPLFQYIPVSPAGGVLFTAKSRSLAPSLANQKDECVIDLEKRLKIKDTTLERSPLAVPLAASYIASQELDFGIHEYLDAMAQCTIHHIDKQNIGEAALEKAWRVSYMLIKDTLQDSEAARLMLVLGTFGVQCIPKFILAQGKGEMEKLQVRRKKTRAMLLYNMAGYSKLLKRYEEALQYLEECLVIREEQGDSSADGIKAELEDIRAEQQRATTPPKYDTSSGPSKPVRSAGNREWGKAIGKVQSLVRLLHALTPDQEWQENAAQAKAELDACENELGEDHLETLRKADQLAAVLHNRDEQAIAIRQHLFQQCAKIYGKHSLDTRRLEDATELFRVTFSTAETLLAPGIPELLRIFSSMALWASQNAGLKSPRDADHETKCRTLCPSNGKVDITGRDLANVLREQYHILGPDNEATLCTVASMSLNFRLKGKHKEARDLFGLELDQKRVVNKVDTNAYHSKFILPTFLFTWSITQGFLR</sequence>
<name>A0AAE0P628_9PEZI</name>
<dbReference type="Proteomes" id="UP001285441">
    <property type="component" value="Unassembled WGS sequence"/>
</dbReference>
<evidence type="ECO:0000256" key="1">
    <source>
        <dbReference type="SAM" id="MobiDB-lite"/>
    </source>
</evidence>
<evidence type="ECO:0000313" key="3">
    <source>
        <dbReference type="Proteomes" id="UP001285441"/>
    </source>
</evidence>
<reference evidence="2" key="1">
    <citation type="journal article" date="2023" name="Mol. Phylogenet. Evol.">
        <title>Genome-scale phylogeny and comparative genomics of the fungal order Sordariales.</title>
        <authorList>
            <person name="Hensen N."/>
            <person name="Bonometti L."/>
            <person name="Westerberg I."/>
            <person name="Brannstrom I.O."/>
            <person name="Guillou S."/>
            <person name="Cros-Aarteil S."/>
            <person name="Calhoun S."/>
            <person name="Haridas S."/>
            <person name="Kuo A."/>
            <person name="Mondo S."/>
            <person name="Pangilinan J."/>
            <person name="Riley R."/>
            <person name="LaButti K."/>
            <person name="Andreopoulos B."/>
            <person name="Lipzen A."/>
            <person name="Chen C."/>
            <person name="Yan M."/>
            <person name="Daum C."/>
            <person name="Ng V."/>
            <person name="Clum A."/>
            <person name="Steindorff A."/>
            <person name="Ohm R.A."/>
            <person name="Martin F."/>
            <person name="Silar P."/>
            <person name="Natvig D.O."/>
            <person name="Lalanne C."/>
            <person name="Gautier V."/>
            <person name="Ament-Velasquez S.L."/>
            <person name="Kruys A."/>
            <person name="Hutchinson M.I."/>
            <person name="Powell A.J."/>
            <person name="Barry K."/>
            <person name="Miller A.N."/>
            <person name="Grigoriev I.V."/>
            <person name="Debuchy R."/>
            <person name="Gladieux P."/>
            <person name="Hiltunen Thoren M."/>
            <person name="Johannesson H."/>
        </authorList>
    </citation>
    <scope>NUCLEOTIDE SEQUENCE</scope>
    <source>
        <strain evidence="2">CBS 232.78</strain>
    </source>
</reference>
<organism evidence="2 3">
    <name type="scientific">Podospora didyma</name>
    <dbReference type="NCBI Taxonomy" id="330526"/>
    <lineage>
        <taxon>Eukaryota</taxon>
        <taxon>Fungi</taxon>
        <taxon>Dikarya</taxon>
        <taxon>Ascomycota</taxon>
        <taxon>Pezizomycotina</taxon>
        <taxon>Sordariomycetes</taxon>
        <taxon>Sordariomycetidae</taxon>
        <taxon>Sordariales</taxon>
        <taxon>Podosporaceae</taxon>
        <taxon>Podospora</taxon>
    </lineage>
</organism>